<proteinExistence type="inferred from homology"/>
<dbReference type="InterPro" id="IPR000623">
    <property type="entry name" value="Shikimate_kinase/TSH1"/>
</dbReference>
<gene>
    <name evidence="11" type="primary">aroK</name>
    <name evidence="12" type="ORF">LJ751_07085</name>
</gene>
<evidence type="ECO:0000256" key="3">
    <source>
        <dbReference type="ARBA" id="ARBA00012154"/>
    </source>
</evidence>
<comment type="caution">
    <text evidence="11">Lacks conserved residue(s) required for the propagation of feature annotation.</text>
</comment>
<dbReference type="Pfam" id="PF01202">
    <property type="entry name" value="SKI"/>
    <property type="match status" value="1"/>
</dbReference>
<feature type="binding site" evidence="11">
    <location>
        <position position="158"/>
    </location>
    <ligand>
        <name>substrate</name>
    </ligand>
</feature>
<keyword evidence="5 11" id="KW-0808">Transferase</keyword>
<comment type="similarity">
    <text evidence="2 11">Belongs to the shikimate kinase family.</text>
</comment>
<reference evidence="12" key="1">
    <citation type="submission" date="2021-10" db="EMBL/GenBank/DDBJ databases">
        <title>Novel species in genus Arthrobacter.</title>
        <authorList>
            <person name="Liu Y."/>
        </authorList>
    </citation>
    <scope>NUCLEOTIDE SEQUENCE</scope>
    <source>
        <strain evidence="12">Zg-Y809</strain>
    </source>
</reference>
<evidence type="ECO:0000313" key="12">
    <source>
        <dbReference type="EMBL" id="MCC3269124.1"/>
    </source>
</evidence>
<feature type="binding site" evidence="11">
    <location>
        <position position="80"/>
    </location>
    <ligand>
        <name>substrate</name>
    </ligand>
</feature>
<dbReference type="GO" id="GO:0005829">
    <property type="term" value="C:cytosol"/>
    <property type="evidence" value="ECO:0007669"/>
    <property type="project" value="TreeGrafter"/>
</dbReference>
<dbReference type="GO" id="GO:0004765">
    <property type="term" value="F:shikimate kinase activity"/>
    <property type="evidence" value="ECO:0007669"/>
    <property type="project" value="UniProtKB-UniRule"/>
</dbReference>
<name>A0A9X1M0P1_9MICC</name>
<keyword evidence="11" id="KW-0963">Cytoplasm</keyword>
<keyword evidence="8 11" id="KW-0067">ATP-binding</keyword>
<keyword evidence="6 11" id="KW-0547">Nucleotide-binding</keyword>
<evidence type="ECO:0000256" key="5">
    <source>
        <dbReference type="ARBA" id="ARBA00022679"/>
    </source>
</evidence>
<evidence type="ECO:0000313" key="13">
    <source>
        <dbReference type="Proteomes" id="UP001139264"/>
    </source>
</evidence>
<protein>
    <recommendedName>
        <fullName evidence="3 11">Shikimate kinase</fullName>
        <shortName evidence="11">SK</shortName>
        <ecNumber evidence="3 11">2.7.1.71</ecNumber>
    </recommendedName>
</protein>
<dbReference type="InterPro" id="IPR027417">
    <property type="entry name" value="P-loop_NTPase"/>
</dbReference>
<comment type="pathway">
    <text evidence="1 11">Metabolic intermediate biosynthesis; chorismate biosynthesis; chorismate from D-erythrose 4-phosphate and phosphoenolpyruvate: step 5/7.</text>
</comment>
<evidence type="ECO:0000256" key="10">
    <source>
        <dbReference type="ARBA" id="ARBA00048567"/>
    </source>
</evidence>
<dbReference type="SUPFAM" id="SSF52540">
    <property type="entry name" value="P-loop containing nucleoside triphosphate hydrolases"/>
    <property type="match status" value="1"/>
</dbReference>
<keyword evidence="7 11" id="KW-0418">Kinase</keyword>
<dbReference type="GO" id="GO:0008652">
    <property type="term" value="P:amino acid biosynthetic process"/>
    <property type="evidence" value="ECO:0007669"/>
    <property type="project" value="UniProtKB-KW"/>
</dbReference>
<feature type="binding site" evidence="11">
    <location>
        <position position="39"/>
    </location>
    <ligand>
        <name>Mg(2+)</name>
        <dbReference type="ChEBI" id="CHEBI:18420"/>
    </ligand>
</feature>
<feature type="binding site" evidence="11">
    <location>
        <position position="57"/>
    </location>
    <ligand>
        <name>substrate</name>
    </ligand>
</feature>
<dbReference type="PANTHER" id="PTHR21087:SF16">
    <property type="entry name" value="SHIKIMATE KINASE 1, CHLOROPLASTIC"/>
    <property type="match status" value="1"/>
</dbReference>
<dbReference type="GO" id="GO:0009073">
    <property type="term" value="P:aromatic amino acid family biosynthetic process"/>
    <property type="evidence" value="ECO:0007669"/>
    <property type="project" value="UniProtKB-KW"/>
</dbReference>
<keyword evidence="11" id="KW-0460">Magnesium</keyword>
<accession>A0A9X1M0P1</accession>
<evidence type="ECO:0000256" key="9">
    <source>
        <dbReference type="ARBA" id="ARBA00023141"/>
    </source>
</evidence>
<evidence type="ECO:0000256" key="2">
    <source>
        <dbReference type="ARBA" id="ARBA00006997"/>
    </source>
</evidence>
<evidence type="ECO:0000256" key="7">
    <source>
        <dbReference type="ARBA" id="ARBA00022777"/>
    </source>
</evidence>
<evidence type="ECO:0000256" key="4">
    <source>
        <dbReference type="ARBA" id="ARBA00022605"/>
    </source>
</evidence>
<dbReference type="PRINTS" id="PR01100">
    <property type="entry name" value="SHIKIMTKNASE"/>
</dbReference>
<evidence type="ECO:0000256" key="11">
    <source>
        <dbReference type="HAMAP-Rule" id="MF_00109"/>
    </source>
</evidence>
<comment type="function">
    <text evidence="11">Catalyzes the specific phosphorylation of the 3-hydroxyl group of shikimic acid using ATP as a cosubstrate.</text>
</comment>
<evidence type="ECO:0000256" key="1">
    <source>
        <dbReference type="ARBA" id="ARBA00004842"/>
    </source>
</evidence>
<keyword evidence="9 11" id="KW-0057">Aromatic amino acid biosynthesis</keyword>
<dbReference type="GO" id="GO:0009423">
    <property type="term" value="P:chorismate biosynthetic process"/>
    <property type="evidence" value="ECO:0007669"/>
    <property type="project" value="UniProtKB-UniRule"/>
</dbReference>
<comment type="cofactor">
    <cofactor evidence="11">
        <name>Mg(2+)</name>
        <dbReference type="ChEBI" id="CHEBI:18420"/>
    </cofactor>
    <text evidence="11">Binds 1 Mg(2+) ion per subunit.</text>
</comment>
<dbReference type="GO" id="GO:0005524">
    <property type="term" value="F:ATP binding"/>
    <property type="evidence" value="ECO:0007669"/>
    <property type="project" value="UniProtKB-UniRule"/>
</dbReference>
<dbReference type="Gene3D" id="3.40.50.300">
    <property type="entry name" value="P-loop containing nucleotide triphosphate hydrolases"/>
    <property type="match status" value="1"/>
</dbReference>
<dbReference type="GO" id="GO:0000287">
    <property type="term" value="F:magnesium ion binding"/>
    <property type="evidence" value="ECO:0007669"/>
    <property type="project" value="UniProtKB-UniRule"/>
</dbReference>
<comment type="subcellular location">
    <subcellularLocation>
        <location evidence="11">Cytoplasm</location>
    </subcellularLocation>
</comment>
<dbReference type="CDD" id="cd00464">
    <property type="entry name" value="SK"/>
    <property type="match status" value="1"/>
</dbReference>
<dbReference type="Proteomes" id="UP001139264">
    <property type="component" value="Unassembled WGS sequence"/>
</dbReference>
<dbReference type="EC" id="2.7.1.71" evidence="3 11"/>
<sequence>MSGSPEPSAPSTSAGLKHPGRLKPAAHIVLVGFMAAGKSVVGRELAARNRLKFLDTDQLVADAHGPIPEIFAARGECGFRELEARCVAAALAEKTPAVISLGGGAVLDTGTQQLLRRATVVFLDTDLETVLPRIIRSGHRPMLAGDPVRRWEELAKARRPVYESLADITIDTRGLPVPVVIDRLTTILNEGA</sequence>
<comment type="catalytic activity">
    <reaction evidence="10 11">
        <text>shikimate + ATP = 3-phosphoshikimate + ADP + H(+)</text>
        <dbReference type="Rhea" id="RHEA:13121"/>
        <dbReference type="ChEBI" id="CHEBI:15378"/>
        <dbReference type="ChEBI" id="CHEBI:30616"/>
        <dbReference type="ChEBI" id="CHEBI:36208"/>
        <dbReference type="ChEBI" id="CHEBI:145989"/>
        <dbReference type="ChEBI" id="CHEBI:456216"/>
        <dbReference type="EC" id="2.7.1.71"/>
    </reaction>
</comment>
<dbReference type="AlphaFoldDB" id="A0A9X1M0P1"/>
<dbReference type="InterPro" id="IPR023000">
    <property type="entry name" value="Shikimate_kinase_CS"/>
</dbReference>
<comment type="caution">
    <text evidence="12">The sequence shown here is derived from an EMBL/GenBank/DDBJ whole genome shotgun (WGS) entry which is preliminary data.</text>
</comment>
<dbReference type="PROSITE" id="PS01128">
    <property type="entry name" value="SHIKIMATE_KINASE"/>
    <property type="match status" value="1"/>
</dbReference>
<feature type="binding site" evidence="11">
    <location>
        <position position="140"/>
    </location>
    <ligand>
        <name>ATP</name>
        <dbReference type="ChEBI" id="CHEBI:30616"/>
    </ligand>
</feature>
<dbReference type="HAMAP" id="MF_00109">
    <property type="entry name" value="Shikimate_kinase"/>
    <property type="match status" value="1"/>
</dbReference>
<dbReference type="RefSeq" id="WP_227907625.1">
    <property type="nucleotide sequence ID" value="NZ_CP095461.1"/>
</dbReference>
<feature type="binding site" evidence="11">
    <location>
        <begin position="35"/>
        <end position="40"/>
    </location>
    <ligand>
        <name>ATP</name>
        <dbReference type="ChEBI" id="CHEBI:30616"/>
    </ligand>
</feature>
<dbReference type="EMBL" id="JAJFZP010000006">
    <property type="protein sequence ID" value="MCC3269124.1"/>
    <property type="molecule type" value="Genomic_DNA"/>
</dbReference>
<keyword evidence="4 11" id="KW-0028">Amino-acid biosynthesis</keyword>
<keyword evidence="11" id="KW-0479">Metal-binding</keyword>
<feature type="binding site" evidence="11">
    <location>
        <position position="103"/>
    </location>
    <ligand>
        <name>substrate</name>
    </ligand>
</feature>
<organism evidence="12 13">
    <name type="scientific">Arthrobacter gengyunqii</name>
    <dbReference type="NCBI Taxonomy" id="2886940"/>
    <lineage>
        <taxon>Bacteria</taxon>
        <taxon>Bacillati</taxon>
        <taxon>Actinomycetota</taxon>
        <taxon>Actinomycetes</taxon>
        <taxon>Micrococcales</taxon>
        <taxon>Micrococcaceae</taxon>
        <taxon>Arthrobacter</taxon>
    </lineage>
</organism>
<evidence type="ECO:0000256" key="6">
    <source>
        <dbReference type="ARBA" id="ARBA00022741"/>
    </source>
</evidence>
<dbReference type="InterPro" id="IPR031322">
    <property type="entry name" value="Shikimate/glucono_kinase"/>
</dbReference>
<evidence type="ECO:0000256" key="8">
    <source>
        <dbReference type="ARBA" id="ARBA00022840"/>
    </source>
</evidence>
<comment type="subunit">
    <text evidence="11">Monomer.</text>
</comment>
<dbReference type="PANTHER" id="PTHR21087">
    <property type="entry name" value="SHIKIMATE KINASE"/>
    <property type="match status" value="1"/>
</dbReference>